<reference evidence="2 3" key="1">
    <citation type="submission" date="2018-10" db="EMBL/GenBank/DDBJ databases">
        <authorList>
            <consortium name="Pathogen Informatics"/>
        </authorList>
    </citation>
    <scope>NUCLEOTIDE SEQUENCE [LARGE SCALE GENOMIC DNA]</scope>
</reference>
<accession>A0A0R3U229</accession>
<evidence type="ECO:0000313" key="4">
    <source>
        <dbReference type="WBParaSite" id="MCU_003015-RA"/>
    </source>
</evidence>
<evidence type="ECO:0000313" key="3">
    <source>
        <dbReference type="Proteomes" id="UP000267029"/>
    </source>
</evidence>
<gene>
    <name evidence="2" type="ORF">MCOS_LOCUS479</name>
</gene>
<dbReference type="WBParaSite" id="MCU_003015-RA">
    <property type="protein sequence ID" value="MCU_003015-RA"/>
    <property type="gene ID" value="MCU_003015"/>
</dbReference>
<dbReference type="EMBL" id="UXSR01000042">
    <property type="protein sequence ID" value="VDD74476.1"/>
    <property type="molecule type" value="Genomic_DNA"/>
</dbReference>
<keyword evidence="3" id="KW-1185">Reference proteome</keyword>
<protein>
    <submittedName>
        <fullName evidence="4">Nucleic acid binding protein</fullName>
    </submittedName>
</protein>
<dbReference type="Proteomes" id="UP000267029">
    <property type="component" value="Unassembled WGS sequence"/>
</dbReference>
<name>A0A0R3U229_MESCO</name>
<proteinExistence type="predicted"/>
<sequence>MGFTFKEQLAQTKPKNAFYTTEFGTKCHRYYCAACGECHPMNECASRRLVEHITGTGLPDAAFRASEAYVIDDYVQGKFQVERRKLRREHHCKPTESFPFPEDKQPSGPIIRPCKQKP</sequence>
<reference evidence="4" key="2">
    <citation type="submission" date="2019-11" db="UniProtKB">
        <authorList>
            <consortium name="WormBaseParasite"/>
        </authorList>
    </citation>
    <scope>IDENTIFICATION</scope>
</reference>
<dbReference type="OrthoDB" id="6244748at2759"/>
<evidence type="ECO:0000313" key="2">
    <source>
        <dbReference type="EMBL" id="VDD74476.1"/>
    </source>
</evidence>
<evidence type="ECO:0000256" key="1">
    <source>
        <dbReference type="SAM" id="MobiDB-lite"/>
    </source>
</evidence>
<organism evidence="2 3">
    <name type="scientific">Mesocestoides corti</name>
    <name type="common">Flatworm</name>
    <dbReference type="NCBI Taxonomy" id="53468"/>
    <lineage>
        <taxon>Eukaryota</taxon>
        <taxon>Metazoa</taxon>
        <taxon>Spiralia</taxon>
        <taxon>Lophotrochozoa</taxon>
        <taxon>Platyhelminthes</taxon>
        <taxon>Cestoda</taxon>
        <taxon>Eucestoda</taxon>
        <taxon>Cyclophyllidea</taxon>
        <taxon>Mesocestoididae</taxon>
        <taxon>Mesocestoides</taxon>
    </lineage>
</organism>
<dbReference type="AlphaFoldDB" id="A0A0R3U229"/>
<feature type="region of interest" description="Disordered" evidence="1">
    <location>
        <begin position="90"/>
        <end position="118"/>
    </location>
</feature>